<dbReference type="GO" id="GO:0006355">
    <property type="term" value="P:regulation of DNA-templated transcription"/>
    <property type="evidence" value="ECO:0007669"/>
    <property type="project" value="InterPro"/>
</dbReference>
<accession>A0AAP5MCQ1</accession>
<dbReference type="AlphaFoldDB" id="A0AAP5MCQ1"/>
<dbReference type="Proteomes" id="UP000667802">
    <property type="component" value="Unassembled WGS sequence"/>
</dbReference>
<name>A0AAP5MCQ1_9CYAN</name>
<dbReference type="CDD" id="cd21631">
    <property type="entry name" value="RHH_CopG_NikR-like"/>
    <property type="match status" value="1"/>
</dbReference>
<feature type="region of interest" description="Disordered" evidence="1">
    <location>
        <begin position="50"/>
        <end position="73"/>
    </location>
</feature>
<gene>
    <name evidence="2" type="ORF">G7B40_027895</name>
</gene>
<evidence type="ECO:0000256" key="1">
    <source>
        <dbReference type="SAM" id="MobiDB-lite"/>
    </source>
</evidence>
<keyword evidence="3" id="KW-1185">Reference proteome</keyword>
<reference evidence="3" key="1">
    <citation type="journal article" date="2021" name="Science">
        <title>Hunting the eagle killer: A cyanobacterial neurotoxin causes vacuolar myelinopathy.</title>
        <authorList>
            <person name="Breinlinger S."/>
            <person name="Phillips T.J."/>
            <person name="Haram B.N."/>
            <person name="Mares J."/>
            <person name="Martinez Yerena J.A."/>
            <person name="Hrouzek P."/>
            <person name="Sobotka R."/>
            <person name="Henderson W.M."/>
            <person name="Schmieder P."/>
            <person name="Williams S.M."/>
            <person name="Lauderdale J.D."/>
            <person name="Wilde H.D."/>
            <person name="Gerrin W."/>
            <person name="Kust A."/>
            <person name="Washington J.W."/>
            <person name="Wagner C."/>
            <person name="Geier B."/>
            <person name="Liebeke M."/>
            <person name="Enke H."/>
            <person name="Niedermeyer T.H.J."/>
            <person name="Wilde S.B."/>
        </authorList>
    </citation>
    <scope>NUCLEOTIDE SEQUENCE [LARGE SCALE GENOMIC DNA]</scope>
    <source>
        <strain evidence="3">Thurmond2011</strain>
    </source>
</reference>
<dbReference type="EMBL" id="JAALHA020000017">
    <property type="protein sequence ID" value="MDR9898354.1"/>
    <property type="molecule type" value="Genomic_DNA"/>
</dbReference>
<evidence type="ECO:0000313" key="2">
    <source>
        <dbReference type="EMBL" id="MDR9898354.1"/>
    </source>
</evidence>
<sequence>MKPTTIYLSQETEAHLQKLALQTGQQPHELIQEAISNYLALRTQKLPKSVGMGASNMSDLASRSEELLWKEES</sequence>
<proteinExistence type="predicted"/>
<dbReference type="InterPro" id="IPR010985">
    <property type="entry name" value="Ribbon_hlx_hlx"/>
</dbReference>
<dbReference type="RefSeq" id="WP_208341771.1">
    <property type="nucleotide sequence ID" value="NZ_CAWQFN010000026.1"/>
</dbReference>
<feature type="compositionally biased region" description="Basic and acidic residues" evidence="1">
    <location>
        <begin position="62"/>
        <end position="73"/>
    </location>
</feature>
<evidence type="ECO:0000313" key="3">
    <source>
        <dbReference type="Proteomes" id="UP000667802"/>
    </source>
</evidence>
<comment type="caution">
    <text evidence="2">The sequence shown here is derived from an EMBL/GenBank/DDBJ whole genome shotgun (WGS) entry which is preliminary data.</text>
</comment>
<protein>
    <submittedName>
        <fullName evidence="2">Ribbon-helix-helix protein, CopG family</fullName>
    </submittedName>
</protein>
<dbReference type="SUPFAM" id="SSF47598">
    <property type="entry name" value="Ribbon-helix-helix"/>
    <property type="match status" value="1"/>
</dbReference>
<organism evidence="2 3">
    <name type="scientific">Aetokthonos hydrillicola Thurmond2011</name>
    <dbReference type="NCBI Taxonomy" id="2712845"/>
    <lineage>
        <taxon>Bacteria</taxon>
        <taxon>Bacillati</taxon>
        <taxon>Cyanobacteriota</taxon>
        <taxon>Cyanophyceae</taxon>
        <taxon>Nostocales</taxon>
        <taxon>Hapalosiphonaceae</taxon>
        <taxon>Aetokthonos</taxon>
    </lineage>
</organism>